<dbReference type="SUPFAM" id="SSF53335">
    <property type="entry name" value="S-adenosyl-L-methionine-dependent methyltransferases"/>
    <property type="match status" value="1"/>
</dbReference>
<reference evidence="3 4" key="1">
    <citation type="submission" date="2019-08" db="EMBL/GenBank/DDBJ databases">
        <title>Genome sequence of Psychrobacter frigidicola ACAM304 (type strain).</title>
        <authorList>
            <person name="Bowman J.P."/>
        </authorList>
    </citation>
    <scope>NUCLEOTIDE SEQUENCE [LARGE SCALE GENOMIC DNA]</scope>
    <source>
        <strain evidence="3 4">ACAM 304</strain>
    </source>
</reference>
<name>A0A5C7A2Z0_9GAMM</name>
<feature type="domain" description="Methyltransferase" evidence="2">
    <location>
        <begin position="34"/>
        <end position="126"/>
    </location>
</feature>
<evidence type="ECO:0000313" key="3">
    <source>
        <dbReference type="EMBL" id="TXD97749.1"/>
    </source>
</evidence>
<dbReference type="OrthoDB" id="9786503at2"/>
<gene>
    <name evidence="3" type="ORF">ES754_01875</name>
</gene>
<evidence type="ECO:0000259" key="2">
    <source>
        <dbReference type="Pfam" id="PF13649"/>
    </source>
</evidence>
<keyword evidence="4" id="KW-1185">Reference proteome</keyword>
<dbReference type="PANTHER" id="PTHR43861:SF3">
    <property type="entry name" value="PUTATIVE (AFU_ORTHOLOGUE AFUA_2G14390)-RELATED"/>
    <property type="match status" value="1"/>
</dbReference>
<dbReference type="InterPro" id="IPR029063">
    <property type="entry name" value="SAM-dependent_MTases_sf"/>
</dbReference>
<dbReference type="GO" id="GO:0008168">
    <property type="term" value="F:methyltransferase activity"/>
    <property type="evidence" value="ECO:0007669"/>
    <property type="project" value="UniProtKB-KW"/>
</dbReference>
<dbReference type="Pfam" id="PF13649">
    <property type="entry name" value="Methyltransf_25"/>
    <property type="match status" value="1"/>
</dbReference>
<dbReference type="Gene3D" id="3.40.50.150">
    <property type="entry name" value="Vaccinia Virus protein VP39"/>
    <property type="match status" value="1"/>
</dbReference>
<sequence length="199" mass="22222">MWDKRYSEPEYIFGTEPNDFLKEEFQRIPAGGRVLCIAEGEGRNAVFLAQNGYQVTAMDFSEVGLNKALKLAKDKGVEITTDVADLADYALGEAQWDGIISIWSHLPDAVRQRLHAQIAPALKQDGVFILEAYTYEQTTMEAIGGPPATQRERFMSLEKLRPELIALEEVVAIEKHRSISEGTRHQGLSAVVQFIGVKK</sequence>
<dbReference type="PANTHER" id="PTHR43861">
    <property type="entry name" value="TRANS-ACONITATE 2-METHYLTRANSFERASE-RELATED"/>
    <property type="match status" value="1"/>
</dbReference>
<dbReference type="Proteomes" id="UP000321903">
    <property type="component" value="Unassembled WGS sequence"/>
</dbReference>
<accession>A0A5C7A2Z0</accession>
<protein>
    <submittedName>
        <fullName evidence="3">Class I SAM-dependent methyltransferase</fullName>
    </submittedName>
</protein>
<keyword evidence="1 3" id="KW-0808">Transferase</keyword>
<dbReference type="RefSeq" id="WP_147221546.1">
    <property type="nucleotide sequence ID" value="NZ_CAJGYY010000001.1"/>
</dbReference>
<evidence type="ECO:0000256" key="1">
    <source>
        <dbReference type="ARBA" id="ARBA00022679"/>
    </source>
</evidence>
<dbReference type="EMBL" id="VORZ01000001">
    <property type="protein sequence ID" value="TXD97749.1"/>
    <property type="molecule type" value="Genomic_DNA"/>
</dbReference>
<organism evidence="3 4">
    <name type="scientific">Psychrobacter frigidicola</name>
    <dbReference type="NCBI Taxonomy" id="45611"/>
    <lineage>
        <taxon>Bacteria</taxon>
        <taxon>Pseudomonadati</taxon>
        <taxon>Pseudomonadota</taxon>
        <taxon>Gammaproteobacteria</taxon>
        <taxon>Moraxellales</taxon>
        <taxon>Moraxellaceae</taxon>
        <taxon>Psychrobacter</taxon>
    </lineage>
</organism>
<dbReference type="GO" id="GO:0032259">
    <property type="term" value="P:methylation"/>
    <property type="evidence" value="ECO:0007669"/>
    <property type="project" value="UniProtKB-KW"/>
</dbReference>
<keyword evidence="3" id="KW-0489">Methyltransferase</keyword>
<comment type="caution">
    <text evidence="3">The sequence shown here is derived from an EMBL/GenBank/DDBJ whole genome shotgun (WGS) entry which is preliminary data.</text>
</comment>
<dbReference type="InterPro" id="IPR041698">
    <property type="entry name" value="Methyltransf_25"/>
</dbReference>
<evidence type="ECO:0000313" key="4">
    <source>
        <dbReference type="Proteomes" id="UP000321903"/>
    </source>
</evidence>
<proteinExistence type="predicted"/>
<dbReference type="CDD" id="cd02440">
    <property type="entry name" value="AdoMet_MTases"/>
    <property type="match status" value="1"/>
</dbReference>
<dbReference type="AlphaFoldDB" id="A0A5C7A2Z0"/>